<dbReference type="OrthoDB" id="3538338at2"/>
<evidence type="ECO:0000256" key="3">
    <source>
        <dbReference type="ARBA" id="ARBA00022989"/>
    </source>
</evidence>
<evidence type="ECO:0000256" key="5">
    <source>
        <dbReference type="SAM" id="MobiDB-lite"/>
    </source>
</evidence>
<proteinExistence type="predicted"/>
<dbReference type="AlphaFoldDB" id="A0A5S4F700"/>
<dbReference type="GO" id="GO:0005886">
    <property type="term" value="C:plasma membrane"/>
    <property type="evidence" value="ECO:0007669"/>
    <property type="project" value="InterPro"/>
</dbReference>
<feature type="region of interest" description="Disordered" evidence="5">
    <location>
        <begin position="1"/>
        <end position="47"/>
    </location>
</feature>
<gene>
    <name evidence="8" type="ORF">ETD86_33890</name>
</gene>
<protein>
    <submittedName>
        <fullName evidence="8">DUF1049 domain-containing protein</fullName>
    </submittedName>
</protein>
<evidence type="ECO:0000256" key="1">
    <source>
        <dbReference type="ARBA" id="ARBA00022475"/>
    </source>
</evidence>
<dbReference type="EMBL" id="VCKY01000143">
    <property type="protein sequence ID" value="TMR12007.1"/>
    <property type="molecule type" value="Genomic_DNA"/>
</dbReference>
<reference evidence="8 9" key="1">
    <citation type="submission" date="2019-05" db="EMBL/GenBank/DDBJ databases">
        <title>Draft genome sequence of Nonomuraea turkmeniaca DSM 43926.</title>
        <authorList>
            <person name="Saricaoglu S."/>
            <person name="Isik K."/>
        </authorList>
    </citation>
    <scope>NUCLEOTIDE SEQUENCE [LARGE SCALE GENOMIC DNA]</scope>
    <source>
        <strain evidence="8 9">DSM 43926</strain>
    </source>
</reference>
<organism evidence="8 9">
    <name type="scientific">Nonomuraea turkmeniaca</name>
    <dbReference type="NCBI Taxonomy" id="103838"/>
    <lineage>
        <taxon>Bacteria</taxon>
        <taxon>Bacillati</taxon>
        <taxon>Actinomycetota</taxon>
        <taxon>Actinomycetes</taxon>
        <taxon>Streptosporangiales</taxon>
        <taxon>Streptosporangiaceae</taxon>
        <taxon>Nonomuraea</taxon>
    </lineage>
</organism>
<keyword evidence="9" id="KW-1185">Reference proteome</keyword>
<sequence>MDILHRFRNTRSGPSAETAEADVPQGESSPAPTVRQADPGSSAEFSRPVPVTRTSVAWAGVWAAALVSVALIVFMLQNTTPTQVSFLGLHGTLPLAVAMLIAMLSGILLTLVLGTARITQLRRLASRRRRQNR</sequence>
<accession>A0A5S4F700</accession>
<evidence type="ECO:0000256" key="2">
    <source>
        <dbReference type="ARBA" id="ARBA00022692"/>
    </source>
</evidence>
<name>A0A5S4F700_9ACTN</name>
<evidence type="ECO:0000313" key="8">
    <source>
        <dbReference type="EMBL" id="TMR12007.1"/>
    </source>
</evidence>
<feature type="domain" description="Lipopolysaccharide assembly protein A" evidence="7">
    <location>
        <begin position="77"/>
        <end position="132"/>
    </location>
</feature>
<evidence type="ECO:0000256" key="4">
    <source>
        <dbReference type="ARBA" id="ARBA00023136"/>
    </source>
</evidence>
<keyword evidence="3 6" id="KW-1133">Transmembrane helix</keyword>
<dbReference type="InterPro" id="IPR010445">
    <property type="entry name" value="LapA_dom"/>
</dbReference>
<feature type="transmembrane region" description="Helical" evidence="6">
    <location>
        <begin position="56"/>
        <end position="76"/>
    </location>
</feature>
<dbReference type="Pfam" id="PF06305">
    <property type="entry name" value="LapA_dom"/>
    <property type="match status" value="1"/>
</dbReference>
<feature type="transmembrane region" description="Helical" evidence="6">
    <location>
        <begin position="96"/>
        <end position="119"/>
    </location>
</feature>
<keyword evidence="1" id="KW-1003">Cell membrane</keyword>
<evidence type="ECO:0000313" key="9">
    <source>
        <dbReference type="Proteomes" id="UP000309128"/>
    </source>
</evidence>
<keyword evidence="4 6" id="KW-0472">Membrane</keyword>
<dbReference type="Proteomes" id="UP000309128">
    <property type="component" value="Unassembled WGS sequence"/>
</dbReference>
<keyword evidence="2 6" id="KW-0812">Transmembrane</keyword>
<evidence type="ECO:0000256" key="6">
    <source>
        <dbReference type="SAM" id="Phobius"/>
    </source>
</evidence>
<evidence type="ECO:0000259" key="7">
    <source>
        <dbReference type="Pfam" id="PF06305"/>
    </source>
</evidence>
<comment type="caution">
    <text evidence="8">The sequence shown here is derived from an EMBL/GenBank/DDBJ whole genome shotgun (WGS) entry which is preliminary data.</text>
</comment>